<dbReference type="GO" id="GO:0043139">
    <property type="term" value="F:5'-3' DNA helicase activity"/>
    <property type="evidence" value="ECO:0007669"/>
    <property type="project" value="UniProtKB-EC"/>
</dbReference>
<keyword evidence="1" id="KW-0378">Hydrolase</keyword>
<keyword evidence="1 4" id="KW-0347">Helicase</keyword>
<comment type="caution">
    <text evidence="4">The sequence shown here is derived from an EMBL/GenBank/DDBJ whole genome shotgun (WGS) entry which is preliminary data.</text>
</comment>
<keyword evidence="1" id="KW-0547">Nucleotide-binding</keyword>
<dbReference type="Pfam" id="PF14214">
    <property type="entry name" value="Helitron_like_N"/>
    <property type="match status" value="1"/>
</dbReference>
<keyword evidence="1" id="KW-0233">DNA recombination</keyword>
<dbReference type="InterPro" id="IPR027417">
    <property type="entry name" value="P-loop_NTPase"/>
</dbReference>
<accession>A0A8H3M913</accession>
<dbReference type="InterPro" id="IPR025476">
    <property type="entry name" value="Helitron_helicase-like"/>
</dbReference>
<keyword evidence="1" id="KW-0234">DNA repair</keyword>
<dbReference type="OrthoDB" id="2399114at2759"/>
<dbReference type="EC" id="5.6.2.3" evidence="1"/>
<dbReference type="PANTHER" id="PTHR47642">
    <property type="entry name" value="ATP-DEPENDENT DNA HELICASE"/>
    <property type="match status" value="1"/>
</dbReference>
<dbReference type="GO" id="GO:0006310">
    <property type="term" value="P:DNA recombination"/>
    <property type="evidence" value="ECO:0007669"/>
    <property type="project" value="UniProtKB-KW"/>
</dbReference>
<protein>
    <recommendedName>
        <fullName evidence="1">ATP-dependent DNA helicase</fullName>
        <ecNumber evidence="1">5.6.2.3</ecNumber>
    </recommendedName>
</protein>
<keyword evidence="1" id="KW-0067">ATP-binding</keyword>
<feature type="domain" description="DNA helicase Pif1-like DEAD-box helicase" evidence="2">
    <location>
        <begin position="930"/>
        <end position="1082"/>
    </location>
</feature>
<comment type="cofactor">
    <cofactor evidence="1">
        <name>Mg(2+)</name>
        <dbReference type="ChEBI" id="CHEBI:18420"/>
    </cofactor>
</comment>
<organism evidence="4 5">
    <name type="scientific">Rhizophagus clarus</name>
    <dbReference type="NCBI Taxonomy" id="94130"/>
    <lineage>
        <taxon>Eukaryota</taxon>
        <taxon>Fungi</taxon>
        <taxon>Fungi incertae sedis</taxon>
        <taxon>Mucoromycota</taxon>
        <taxon>Glomeromycotina</taxon>
        <taxon>Glomeromycetes</taxon>
        <taxon>Glomerales</taxon>
        <taxon>Glomeraceae</taxon>
        <taxon>Rhizophagus</taxon>
    </lineage>
</organism>
<evidence type="ECO:0000259" key="3">
    <source>
        <dbReference type="Pfam" id="PF14214"/>
    </source>
</evidence>
<dbReference type="InterPro" id="IPR010285">
    <property type="entry name" value="DNA_helicase_pif1-like_DEAD"/>
</dbReference>
<keyword evidence="1" id="KW-0227">DNA damage</keyword>
<evidence type="ECO:0000259" key="2">
    <source>
        <dbReference type="Pfam" id="PF05970"/>
    </source>
</evidence>
<evidence type="ECO:0000256" key="1">
    <source>
        <dbReference type="RuleBase" id="RU363044"/>
    </source>
</evidence>
<evidence type="ECO:0000313" key="5">
    <source>
        <dbReference type="Proteomes" id="UP000615446"/>
    </source>
</evidence>
<dbReference type="GO" id="GO:0016787">
    <property type="term" value="F:hydrolase activity"/>
    <property type="evidence" value="ECO:0007669"/>
    <property type="project" value="UniProtKB-KW"/>
</dbReference>
<dbReference type="GO" id="GO:0000723">
    <property type="term" value="P:telomere maintenance"/>
    <property type="evidence" value="ECO:0007669"/>
    <property type="project" value="InterPro"/>
</dbReference>
<name>A0A8H3M913_9GLOM</name>
<dbReference type="Pfam" id="PF05970">
    <property type="entry name" value="PIF1"/>
    <property type="match status" value="1"/>
</dbReference>
<dbReference type="GO" id="GO:0006281">
    <property type="term" value="P:DNA repair"/>
    <property type="evidence" value="ECO:0007669"/>
    <property type="project" value="UniProtKB-KW"/>
</dbReference>
<dbReference type="Gene3D" id="2.30.30.940">
    <property type="match status" value="1"/>
</dbReference>
<gene>
    <name evidence="4" type="ORF">RCL2_002622000</name>
</gene>
<sequence length="1367" mass="157542">MTHQIHNVYTFENDYETLVDLTITSPVDDLDSASTTLPVSDLNHLSLPSYWRPSSKLQRLYARFQNNILSQWPRMPCVYCGRLLYPKKAHWKLYDSSFTYPLQQHVPGISLSFNPNINRIPELRVPTCESCKRPSTRLPFPHLSPLPQEILSVPQHKRRYLSPVFLHCSLGRTPNSNPYSEYRALTGTMNYSRNIRAHALYSGALGAFLESNETPDDVNQNEYSPYDEPLRRAAAWLSQNNPYLRSFTNILSNGEDQMLNDPFPIARHLRTDTSAPPVNTHDIVVPNYDFPNEVHDEDFHYSRLMAGFVQESETLRLPISTNDPNLEPLLFPDIFPDGRGHYRDVLNLSNPNDETRDVTYGQYIKSHLTNIDARWRLHHHWPSWSYLQLEKLRHHQNTQRLLLQSHLNVSANNNTSIPTARDLLCQSTYSSYNIIDERKTIPIPTFIRTGDTYFHHKQLHLNAMLNKLGLPNLFITLSMAESRWTHLHDILANSDNGDTLPTNRPFHCANYFVHKFQSLKKELYKKPGLTGFGKITNFFDRVEFQNRGAAHTHSCYWTTNTIEHMIENDVIRSTIPDPLYEPELYAAVLANQIHTCNSKCQGPALPGYMCKKGFPRPYSQTTHYVINESRYVYKCLTEADSWVVPYHPAILLLWDAHINVQYITDKGFARYMTKYITKREPSHIFNIYENNLLREHIIARRLSSMELMFLLLGHEICNSSATVKFLTTDPPTTRTRTILPVYMIDYDDDNPYYDDTIMKYMARPHLPEFDNLTYFQYFEKYSITPSPPATSRQVYHDDLNNYVVKRSKEIITRHRFLKIEDGELYFYQQLLLTIPARNESDFKSTPDATYREKFLQYFPDFLANLYNQTMDTHQSRLSRLNNCFVEMLNRLLESLSIHLSTDLKHIIQTQMDDLKLLPRIYPETAMLELPQDQYHVLSTINMYLGKNDSVKWPYFFITGSAGTGKSYIINMITNILTQKSQPFLLLAPTGVAAQNVGGMTIHSALHIISTNGSFLTRAYVDNELRSSLKKITTLIIEEISMVSAELFDFISNMFANLHNNALPFGGLNVIAVGDLAQLPPINGHLVFRAAVWPLFYPLFLTTPHRQHNDPELYSMLEEIRLSNITPETWMKLQNRHSEFLVHTLPDVLLNTTHIVGFRENAQQINRMICNLLPVSENKFLISQATDFVNSTQWDPSSSNNMFKPKTNLPLSVRLQPGARVMYLNNSLISHGICNGTIGVVTDVNPTEGYARIAFSVRGSIIDIDIYRQTHYFNINGTNCSRTQFPLQNCFALTVHKTQGLTLPRVCLALDGNIFSPGQAYVALSRCSSWNNIEISHLDRSAFMVDQDVVMEYQRLTTISNANPHLFS</sequence>
<evidence type="ECO:0000313" key="4">
    <source>
        <dbReference type="EMBL" id="GES99736.1"/>
    </source>
</evidence>
<comment type="similarity">
    <text evidence="1">Belongs to the helicase family.</text>
</comment>
<dbReference type="PANTHER" id="PTHR47642:SF5">
    <property type="entry name" value="ATP-DEPENDENT DNA HELICASE"/>
    <property type="match status" value="1"/>
</dbReference>
<dbReference type="Proteomes" id="UP000615446">
    <property type="component" value="Unassembled WGS sequence"/>
</dbReference>
<proteinExistence type="inferred from homology"/>
<comment type="catalytic activity">
    <reaction evidence="1">
        <text>ATP + H2O = ADP + phosphate + H(+)</text>
        <dbReference type="Rhea" id="RHEA:13065"/>
        <dbReference type="ChEBI" id="CHEBI:15377"/>
        <dbReference type="ChEBI" id="CHEBI:15378"/>
        <dbReference type="ChEBI" id="CHEBI:30616"/>
        <dbReference type="ChEBI" id="CHEBI:43474"/>
        <dbReference type="ChEBI" id="CHEBI:456216"/>
        <dbReference type="EC" id="5.6.2.3"/>
    </reaction>
</comment>
<dbReference type="GO" id="GO:0005524">
    <property type="term" value="F:ATP binding"/>
    <property type="evidence" value="ECO:0007669"/>
    <property type="project" value="UniProtKB-KW"/>
</dbReference>
<feature type="domain" description="Helitron helicase-like" evidence="3">
    <location>
        <begin position="439"/>
        <end position="554"/>
    </location>
</feature>
<dbReference type="SUPFAM" id="SSF52540">
    <property type="entry name" value="P-loop containing nucleoside triphosphate hydrolases"/>
    <property type="match status" value="2"/>
</dbReference>
<dbReference type="Gene3D" id="3.40.50.300">
    <property type="entry name" value="P-loop containing nucleotide triphosphate hydrolases"/>
    <property type="match status" value="2"/>
</dbReference>
<reference evidence="4" key="1">
    <citation type="submission" date="2019-10" db="EMBL/GenBank/DDBJ databases">
        <title>Conservation and host-specific expression of non-tandemly repeated heterogenous ribosome RNA gene in arbuscular mycorrhizal fungi.</title>
        <authorList>
            <person name="Maeda T."/>
            <person name="Kobayashi Y."/>
            <person name="Nakagawa T."/>
            <person name="Ezawa T."/>
            <person name="Yamaguchi K."/>
            <person name="Bino T."/>
            <person name="Nishimoto Y."/>
            <person name="Shigenobu S."/>
            <person name="Kawaguchi M."/>
        </authorList>
    </citation>
    <scope>NUCLEOTIDE SEQUENCE</scope>
    <source>
        <strain evidence="4">HR1</strain>
    </source>
</reference>
<dbReference type="EMBL" id="BLAL01000285">
    <property type="protein sequence ID" value="GES99736.1"/>
    <property type="molecule type" value="Genomic_DNA"/>
</dbReference>
<dbReference type="InterPro" id="IPR051055">
    <property type="entry name" value="PIF1_helicase"/>
</dbReference>